<reference evidence="1 2" key="1">
    <citation type="submission" date="2019-07" db="EMBL/GenBank/DDBJ databases">
        <title>Genomic Encyclopedia of Type Strains, Phase III (KMG-III): the genomes of soil and plant-associated and newly described type strains.</title>
        <authorList>
            <person name="Whitman W."/>
        </authorList>
    </citation>
    <scope>NUCLEOTIDE SEQUENCE [LARGE SCALE GENOMIC DNA]</scope>
    <source>
        <strain evidence="1 2">BL24</strain>
    </source>
</reference>
<gene>
    <name evidence="1" type="ORF">BCM02_10339</name>
</gene>
<dbReference type="EMBL" id="VNHS01000003">
    <property type="protein sequence ID" value="TYP76378.1"/>
    <property type="molecule type" value="Genomic_DNA"/>
</dbReference>
<dbReference type="AlphaFoldDB" id="A0A5S5CCK1"/>
<comment type="caution">
    <text evidence="1">The sequence shown here is derived from an EMBL/GenBank/DDBJ whole genome shotgun (WGS) entry which is preliminary data.</text>
</comment>
<evidence type="ECO:0000313" key="1">
    <source>
        <dbReference type="EMBL" id="TYP76378.1"/>
    </source>
</evidence>
<keyword evidence="2" id="KW-1185">Reference proteome</keyword>
<name>A0A5S5CCK1_9BACL</name>
<dbReference type="Proteomes" id="UP000323257">
    <property type="component" value="Unassembled WGS sequence"/>
</dbReference>
<sequence>MNEMHQDDRDQAQALFKRHRGNMIRMHKEGVLQTYKAYDVPKETEAEWTAELIDELTKSLSILKTDALEELEAMYKIGQQPDIYEGILKFASKQVLSADSIVRLIYADTILNLFKLMRQAPPKETHYKSLQVTTELLEDVIAKPLVLDQGRELKPYGLSDKKSLNIRARQSLDEAREVFGRFK</sequence>
<organism evidence="1 2">
    <name type="scientific">Paenibacillus methanolicus</name>
    <dbReference type="NCBI Taxonomy" id="582686"/>
    <lineage>
        <taxon>Bacteria</taxon>
        <taxon>Bacillati</taxon>
        <taxon>Bacillota</taxon>
        <taxon>Bacilli</taxon>
        <taxon>Bacillales</taxon>
        <taxon>Paenibacillaceae</taxon>
        <taxon>Paenibacillus</taxon>
    </lineage>
</organism>
<dbReference type="OrthoDB" id="2639206at2"/>
<proteinExistence type="predicted"/>
<dbReference type="RefSeq" id="WP_148928811.1">
    <property type="nucleotide sequence ID" value="NZ_VNHS01000003.1"/>
</dbReference>
<accession>A0A5S5CCK1</accession>
<evidence type="ECO:0000313" key="2">
    <source>
        <dbReference type="Proteomes" id="UP000323257"/>
    </source>
</evidence>
<protein>
    <submittedName>
        <fullName evidence="1">Uncharacterized protein</fullName>
    </submittedName>
</protein>